<keyword evidence="2" id="KW-1185">Reference proteome</keyword>
<name>A0ACC6JIF8_9PSED</name>
<dbReference type="EMBL" id="JAVDSD010000002">
    <property type="protein sequence ID" value="MDR6605982.1"/>
    <property type="molecule type" value="Genomic_DNA"/>
</dbReference>
<reference evidence="1" key="1">
    <citation type="submission" date="2023-07" db="EMBL/GenBank/DDBJ databases">
        <title>Sorghum-associated microbial communities from plants grown in Nebraska, USA.</title>
        <authorList>
            <person name="Schachtman D."/>
        </authorList>
    </citation>
    <scope>NUCLEOTIDE SEQUENCE</scope>
    <source>
        <strain evidence="1">BE46</strain>
    </source>
</reference>
<proteinExistence type="predicted"/>
<sequence length="756" mass="79474">MALAISVAFGHAGCAIAEQSTVPIDLPAEQRARLEALINDPATVRTPITKPETGADGIALKLGDDNDLVTVSRRGRFDGLVDGGGGNNALQLDTANGGEFGESRNFDFLHIKRGQWTLTGADDFRDGAIVMNNATLTNHGSIVGQVSVDKRGTFRGNGQVGHLQVEGHLEVNALHGAPRVKGDLTLYKTAELAYEVNPDGRSETIEVDGTARLGDATLKIVAVTGEYPVTSQYSVIEAGRIEGEFGKVRNDLAFLTPTLQYNEKTVGLTFVRNNVEIESVATSANGREIAQSISQTEEIPSVQVPPDAINSIINAPSPLPVTETSVAAALPSPVLETSDAAPVPTAALEMSVTTAPPTTVLDASVTAPEPTVQPSAETSLAPPATQTSGTAQTPSPVSRPTVASFKPARGANAAIAALMGANKTTAARALEQLAGGSNANLGNATLTSVNPVSTSMLSAMRQLDSTQLIYSKGSPRLTAVGEHNGRVWLQALGNGGTLDRGQGSSALRHATKGLVLGADWTVDEQWRLGVIGGKSRTRLDANQLDGNLESVHLGAYALRQSGPLAIRLGATHSSHDGSSKRRVAFNGFSDRLKGNYDASTRQAFAELGYNLGTGNLSAEPFANLGYQRYQRDGYTEKGGPAALQVEGQTQDNIGSTFGLRLARLNTLDNGMRLTPSVSAGWKHIYGDIASRTRQKLKTGSRSFTVRGTALDRDSLSLDAALELSLSLRHTLGVGYNGEVGSDSRSHGVTGQWRMAF</sequence>
<dbReference type="Proteomes" id="UP001259420">
    <property type="component" value="Unassembled WGS sequence"/>
</dbReference>
<evidence type="ECO:0000313" key="1">
    <source>
        <dbReference type="EMBL" id="MDR6605982.1"/>
    </source>
</evidence>
<gene>
    <name evidence="1" type="ORF">J2X87_001047</name>
</gene>
<organism evidence="1 2">
    <name type="scientific">Pseudomonas synxantha</name>
    <dbReference type="NCBI Taxonomy" id="47883"/>
    <lineage>
        <taxon>Bacteria</taxon>
        <taxon>Pseudomonadati</taxon>
        <taxon>Pseudomonadota</taxon>
        <taxon>Gammaproteobacteria</taxon>
        <taxon>Pseudomonadales</taxon>
        <taxon>Pseudomonadaceae</taxon>
        <taxon>Pseudomonas</taxon>
    </lineage>
</organism>
<evidence type="ECO:0000313" key="2">
    <source>
        <dbReference type="Proteomes" id="UP001259420"/>
    </source>
</evidence>
<protein>
    <submittedName>
        <fullName evidence="1">Outer membrane autotransporter protein</fullName>
    </submittedName>
</protein>
<comment type="caution">
    <text evidence="1">The sequence shown here is derived from an EMBL/GenBank/DDBJ whole genome shotgun (WGS) entry which is preliminary data.</text>
</comment>
<accession>A0ACC6JIF8</accession>